<dbReference type="AlphaFoldDB" id="A0A438JW51"/>
<feature type="region of interest" description="Disordered" evidence="1">
    <location>
        <begin position="120"/>
        <end position="267"/>
    </location>
</feature>
<evidence type="ECO:0000313" key="3">
    <source>
        <dbReference type="EMBL" id="RVX13190.1"/>
    </source>
</evidence>
<feature type="transmembrane region" description="Helical" evidence="2">
    <location>
        <begin position="277"/>
        <end position="294"/>
    </location>
</feature>
<keyword evidence="2" id="KW-0812">Transmembrane</keyword>
<accession>A0A438JW51</accession>
<name>A0A438JW51_VITVI</name>
<evidence type="ECO:0000313" key="4">
    <source>
        <dbReference type="Proteomes" id="UP000288805"/>
    </source>
</evidence>
<gene>
    <name evidence="3" type="ORF">CK203_018026</name>
</gene>
<evidence type="ECO:0000256" key="1">
    <source>
        <dbReference type="SAM" id="MobiDB-lite"/>
    </source>
</evidence>
<keyword evidence="2" id="KW-1133">Transmembrane helix</keyword>
<feature type="compositionally biased region" description="Polar residues" evidence="1">
    <location>
        <begin position="173"/>
        <end position="186"/>
    </location>
</feature>
<dbReference type="EMBL" id="QGNW01000025">
    <property type="protein sequence ID" value="RVX13190.1"/>
    <property type="molecule type" value="Genomic_DNA"/>
</dbReference>
<protein>
    <recommendedName>
        <fullName evidence="5">SHSP domain-containing protein</fullName>
    </recommendedName>
</protein>
<reference evidence="3 4" key="1">
    <citation type="journal article" date="2018" name="PLoS Genet.">
        <title>Population sequencing reveals clonal diversity and ancestral inbreeding in the grapevine cultivar Chardonnay.</title>
        <authorList>
            <person name="Roach M.J."/>
            <person name="Johnson D.L."/>
            <person name="Bohlmann J."/>
            <person name="van Vuuren H.J."/>
            <person name="Jones S.J."/>
            <person name="Pretorius I.S."/>
            <person name="Schmidt S.A."/>
            <person name="Borneman A.R."/>
        </authorList>
    </citation>
    <scope>NUCLEOTIDE SEQUENCE [LARGE SCALE GENOMIC DNA]</scope>
    <source>
        <strain evidence="4">cv. Chardonnay</strain>
        <tissue evidence="3">Leaf</tissue>
    </source>
</reference>
<organism evidence="3 4">
    <name type="scientific">Vitis vinifera</name>
    <name type="common">Grape</name>
    <dbReference type="NCBI Taxonomy" id="29760"/>
    <lineage>
        <taxon>Eukaryota</taxon>
        <taxon>Viridiplantae</taxon>
        <taxon>Streptophyta</taxon>
        <taxon>Embryophyta</taxon>
        <taxon>Tracheophyta</taxon>
        <taxon>Spermatophyta</taxon>
        <taxon>Magnoliopsida</taxon>
        <taxon>eudicotyledons</taxon>
        <taxon>Gunneridae</taxon>
        <taxon>Pentapetalae</taxon>
        <taxon>rosids</taxon>
        <taxon>Vitales</taxon>
        <taxon>Vitaceae</taxon>
        <taxon>Viteae</taxon>
        <taxon>Vitis</taxon>
    </lineage>
</organism>
<feature type="compositionally biased region" description="Basic and acidic residues" evidence="1">
    <location>
        <begin position="187"/>
        <end position="198"/>
    </location>
</feature>
<feature type="compositionally biased region" description="Basic and acidic residues" evidence="1">
    <location>
        <begin position="238"/>
        <end position="261"/>
    </location>
</feature>
<evidence type="ECO:0008006" key="5">
    <source>
        <dbReference type="Google" id="ProtNLM"/>
    </source>
</evidence>
<evidence type="ECO:0000256" key="2">
    <source>
        <dbReference type="SAM" id="Phobius"/>
    </source>
</evidence>
<comment type="caution">
    <text evidence="3">The sequence shown here is derived from an EMBL/GenBank/DDBJ whole genome shotgun (WGS) entry which is preliminary data.</text>
</comment>
<keyword evidence="2" id="KW-0472">Membrane</keyword>
<dbReference type="Proteomes" id="UP000288805">
    <property type="component" value="Unassembled WGS sequence"/>
</dbReference>
<feature type="compositionally biased region" description="Basic and acidic residues" evidence="1">
    <location>
        <begin position="130"/>
        <end position="157"/>
    </location>
</feature>
<sequence>MEVKNPEDLVFSSTETDTHLILTCNLKGYQVLNIRMLISGEPIQIADRREKAIRLWVRVSVEVQAASGVIKFRNFFWIPDGVVLDQVKTEFNEEQSVLRVLMPKSVRGVRGDRVEEIRRGHRTTWPVPDKVPETKKRRKNVQEMEQGNKDVPQHEPEEASGVTMTHPEEEPTHQLNQRDLPSTQETPAKEDADLEAKTRAAGGCEQGPEAAESTKVEADQATQRAQVEEYNAKAQLKPKQENDLTEPLKPDHPEEKVDNRKGSLAPPKKCRPCSLCLFAGSAILVSIVALVIHFRRPKRK</sequence>
<proteinExistence type="predicted"/>